<keyword evidence="6" id="KW-0732">Signal</keyword>
<evidence type="ECO:0000256" key="1">
    <source>
        <dbReference type="ARBA" id="ARBA00004571"/>
    </source>
</evidence>
<accession>A0A1N7S2I9</accession>
<name>A0A1N7S2I9_9BURK</name>
<keyword evidence="9" id="KW-0472">Membrane</keyword>
<evidence type="ECO:0000256" key="4">
    <source>
        <dbReference type="ARBA" id="ARBA00022452"/>
    </source>
</evidence>
<comment type="subunit">
    <text evidence="2">Homotrimer.</text>
</comment>
<evidence type="ECO:0000256" key="9">
    <source>
        <dbReference type="ARBA" id="ARBA00023136"/>
    </source>
</evidence>
<keyword evidence="3" id="KW-0813">Transport</keyword>
<evidence type="ECO:0000256" key="8">
    <source>
        <dbReference type="ARBA" id="ARBA00023114"/>
    </source>
</evidence>
<dbReference type="CDD" id="cd00342">
    <property type="entry name" value="gram_neg_porins"/>
    <property type="match status" value="1"/>
</dbReference>
<dbReference type="Proteomes" id="UP000187012">
    <property type="component" value="Unassembled WGS sequence"/>
</dbReference>
<gene>
    <name evidence="13" type="ORF">BN2475_310119</name>
</gene>
<dbReference type="Pfam" id="PF13609">
    <property type="entry name" value="Porin_4"/>
    <property type="match status" value="1"/>
</dbReference>
<feature type="domain" description="Porin" evidence="12">
    <location>
        <begin position="83"/>
        <end position="382"/>
    </location>
</feature>
<feature type="region of interest" description="Disordered" evidence="11">
    <location>
        <begin position="1"/>
        <end position="23"/>
    </location>
</feature>
<evidence type="ECO:0000256" key="7">
    <source>
        <dbReference type="ARBA" id="ARBA00023065"/>
    </source>
</evidence>
<dbReference type="PANTHER" id="PTHR34501:SF9">
    <property type="entry name" value="MAJOR OUTER MEMBRANE PROTEIN P.IA"/>
    <property type="match status" value="1"/>
</dbReference>
<keyword evidence="8" id="KW-0626">Porin</keyword>
<keyword evidence="14" id="KW-1185">Reference proteome</keyword>
<dbReference type="GO" id="GO:0046930">
    <property type="term" value="C:pore complex"/>
    <property type="evidence" value="ECO:0007669"/>
    <property type="project" value="UniProtKB-KW"/>
</dbReference>
<reference evidence="13 14" key="1">
    <citation type="submission" date="2016-12" db="EMBL/GenBank/DDBJ databases">
        <authorList>
            <person name="Song W.-J."/>
            <person name="Kurnit D.M."/>
        </authorList>
    </citation>
    <scope>NUCLEOTIDE SEQUENCE [LARGE SCALE GENOMIC DNA]</scope>
    <source>
        <strain evidence="13 14">STM7296</strain>
    </source>
</reference>
<dbReference type="InterPro" id="IPR033900">
    <property type="entry name" value="Gram_neg_porin_domain"/>
</dbReference>
<keyword evidence="10" id="KW-0998">Cell outer membrane</keyword>
<evidence type="ECO:0000256" key="3">
    <source>
        <dbReference type="ARBA" id="ARBA00022448"/>
    </source>
</evidence>
<dbReference type="GO" id="GO:0009279">
    <property type="term" value="C:cell outer membrane"/>
    <property type="evidence" value="ECO:0007669"/>
    <property type="project" value="UniProtKB-SubCell"/>
</dbReference>
<dbReference type="GO" id="GO:0015288">
    <property type="term" value="F:porin activity"/>
    <property type="evidence" value="ECO:0007669"/>
    <property type="project" value="UniProtKB-KW"/>
</dbReference>
<protein>
    <submittedName>
        <fullName evidence="13">Porin Gram-negative type</fullName>
    </submittedName>
</protein>
<dbReference type="InterPro" id="IPR023614">
    <property type="entry name" value="Porin_dom_sf"/>
</dbReference>
<proteinExistence type="predicted"/>
<feature type="compositionally biased region" description="Basic and acidic residues" evidence="11">
    <location>
        <begin position="13"/>
        <end position="23"/>
    </location>
</feature>
<dbReference type="GO" id="GO:0006811">
    <property type="term" value="P:monoatomic ion transport"/>
    <property type="evidence" value="ECO:0007669"/>
    <property type="project" value="UniProtKB-KW"/>
</dbReference>
<evidence type="ECO:0000256" key="10">
    <source>
        <dbReference type="ARBA" id="ARBA00023237"/>
    </source>
</evidence>
<evidence type="ECO:0000256" key="5">
    <source>
        <dbReference type="ARBA" id="ARBA00022692"/>
    </source>
</evidence>
<evidence type="ECO:0000259" key="12">
    <source>
        <dbReference type="Pfam" id="PF13609"/>
    </source>
</evidence>
<keyword evidence="7" id="KW-0406">Ion transport</keyword>
<evidence type="ECO:0000313" key="13">
    <source>
        <dbReference type="EMBL" id="SIT41603.1"/>
    </source>
</evidence>
<evidence type="ECO:0000256" key="11">
    <source>
        <dbReference type="SAM" id="MobiDB-lite"/>
    </source>
</evidence>
<keyword evidence="5" id="KW-0812">Transmembrane</keyword>
<dbReference type="AlphaFoldDB" id="A0A1N7S2I9"/>
<dbReference type="SUPFAM" id="SSF56935">
    <property type="entry name" value="Porins"/>
    <property type="match status" value="1"/>
</dbReference>
<dbReference type="Gene3D" id="2.40.160.10">
    <property type="entry name" value="Porin"/>
    <property type="match status" value="1"/>
</dbReference>
<comment type="subcellular location">
    <subcellularLocation>
        <location evidence="1">Cell outer membrane</location>
        <topology evidence="1">Multi-pass membrane protein</topology>
    </subcellularLocation>
</comment>
<dbReference type="EMBL" id="CYGX02000031">
    <property type="protein sequence ID" value="SIT41603.1"/>
    <property type="molecule type" value="Genomic_DNA"/>
</dbReference>
<dbReference type="STRING" id="1247936.BN2475_310119"/>
<evidence type="ECO:0000256" key="2">
    <source>
        <dbReference type="ARBA" id="ARBA00011233"/>
    </source>
</evidence>
<evidence type="ECO:0000256" key="6">
    <source>
        <dbReference type="ARBA" id="ARBA00022729"/>
    </source>
</evidence>
<dbReference type="InterPro" id="IPR050298">
    <property type="entry name" value="Gram-neg_bact_OMP"/>
</dbReference>
<dbReference type="PANTHER" id="PTHR34501">
    <property type="entry name" value="PROTEIN YDDL-RELATED"/>
    <property type="match status" value="1"/>
</dbReference>
<dbReference type="PRINTS" id="PR00184">
    <property type="entry name" value="NEISSPPORIN"/>
</dbReference>
<evidence type="ECO:0000313" key="14">
    <source>
        <dbReference type="Proteomes" id="UP000187012"/>
    </source>
</evidence>
<organism evidence="13 14">
    <name type="scientific">Paraburkholderia ribeironis</name>
    <dbReference type="NCBI Taxonomy" id="1247936"/>
    <lineage>
        <taxon>Bacteria</taxon>
        <taxon>Pseudomonadati</taxon>
        <taxon>Pseudomonadota</taxon>
        <taxon>Betaproteobacteria</taxon>
        <taxon>Burkholderiales</taxon>
        <taxon>Burkholderiaceae</taxon>
        <taxon>Paraburkholderia</taxon>
    </lineage>
</organism>
<sequence>MQRRFSVDTTPTSDRDTISATRRDEHGNFRSRYTSIDVLVEDSHLRRAPTFSLDTTPCKRTAPVRAAARVRRVALRSCAGIVAAASLFCTTNVAAADASAGFVSLYGVLDTSIEVTDPGSGWTPRMDSGAYRGSRFGLHGSEPIGAGTAIVFTLENGFSSADGTLQTPGVLFNRQAWIGARGAWGELRFGRQYSPIYIPFKGNLDAFGAGTIASGLNNFSKITPYASNALAYLSPPVGGFSATLMMATRDPSENDGNGIDGYYVTAEYQIDALRLLFARQQTHGAGALRAHLGGASYAFGSVDVWLAFFNGDGGTPLYHGAGGSLSAQYSFSAHARASVGYAHVRDYATAGASADQFSAAFEYDFSRTLLLYFSAAYLANHDDARFTLRGVNVVGLPVAYPGAPVAGVQLGVIQRF</sequence>
<keyword evidence="4" id="KW-1134">Transmembrane beta strand</keyword>
<dbReference type="InterPro" id="IPR002299">
    <property type="entry name" value="Porin_Neis"/>
</dbReference>